<dbReference type="InterPro" id="IPR015496">
    <property type="entry name" value="Ubiquilin"/>
</dbReference>
<dbReference type="SUPFAM" id="SSF54236">
    <property type="entry name" value="Ubiquitin-like"/>
    <property type="match status" value="1"/>
</dbReference>
<evidence type="ECO:0000256" key="1">
    <source>
        <dbReference type="SAM" id="MobiDB-lite"/>
    </source>
</evidence>
<dbReference type="PROSITE" id="PS50053">
    <property type="entry name" value="UBIQUITIN_2"/>
    <property type="match status" value="1"/>
</dbReference>
<dbReference type="Gene3D" id="1.10.8.10">
    <property type="entry name" value="DNA helicase RuvA subunit, C-terminal domain"/>
    <property type="match status" value="1"/>
</dbReference>
<name>A0A553NBD6_TIGCA</name>
<dbReference type="InterPro" id="IPR000626">
    <property type="entry name" value="Ubiquitin-like_dom"/>
</dbReference>
<proteinExistence type="predicted"/>
<dbReference type="GO" id="GO:0005829">
    <property type="term" value="C:cytosol"/>
    <property type="evidence" value="ECO:0007669"/>
    <property type="project" value="TreeGrafter"/>
</dbReference>
<dbReference type="Pfam" id="PF00240">
    <property type="entry name" value="ubiquitin"/>
    <property type="match status" value="1"/>
</dbReference>
<feature type="region of interest" description="Disordered" evidence="1">
    <location>
        <begin position="184"/>
        <end position="231"/>
    </location>
</feature>
<dbReference type="InterPro" id="IPR029071">
    <property type="entry name" value="Ubiquitin-like_domsf"/>
</dbReference>
<dbReference type="GO" id="GO:0031593">
    <property type="term" value="F:polyubiquitin modification-dependent protein binding"/>
    <property type="evidence" value="ECO:0007669"/>
    <property type="project" value="TreeGrafter"/>
</dbReference>
<dbReference type="Gene3D" id="3.10.20.90">
    <property type="entry name" value="Phosphatidylinositol 3-kinase Catalytic Subunit, Chain A, domain 1"/>
    <property type="match status" value="1"/>
</dbReference>
<dbReference type="Proteomes" id="UP000318571">
    <property type="component" value="Chromosome 10"/>
</dbReference>
<accession>A0A553NBD6</accession>
<feature type="domain" description="Ubiquitin-like" evidence="3">
    <location>
        <begin position="3"/>
        <end position="77"/>
    </location>
</feature>
<evidence type="ECO:0000259" key="3">
    <source>
        <dbReference type="PROSITE" id="PS50053"/>
    </source>
</evidence>
<dbReference type="STRING" id="6832.A0A553NBD6"/>
<dbReference type="OrthoDB" id="10016665at2759"/>
<protein>
    <recommendedName>
        <fullName evidence="6">UBA domain-containing protein</fullName>
    </recommendedName>
</protein>
<dbReference type="InterPro" id="IPR009060">
    <property type="entry name" value="UBA-like_sf"/>
</dbReference>
<dbReference type="EMBL" id="VCGU01000458">
    <property type="protein sequence ID" value="TRY62738.1"/>
    <property type="molecule type" value="Genomic_DNA"/>
</dbReference>
<organism evidence="4 5">
    <name type="scientific">Tigriopus californicus</name>
    <name type="common">Marine copepod</name>
    <dbReference type="NCBI Taxonomy" id="6832"/>
    <lineage>
        <taxon>Eukaryota</taxon>
        <taxon>Metazoa</taxon>
        <taxon>Ecdysozoa</taxon>
        <taxon>Arthropoda</taxon>
        <taxon>Crustacea</taxon>
        <taxon>Multicrustacea</taxon>
        <taxon>Hexanauplia</taxon>
        <taxon>Copepoda</taxon>
        <taxon>Harpacticoida</taxon>
        <taxon>Harpacticidae</taxon>
        <taxon>Tigriopus</taxon>
    </lineage>
</organism>
<dbReference type="InterPro" id="IPR015940">
    <property type="entry name" value="UBA"/>
</dbReference>
<feature type="domain" description="UBA" evidence="2">
    <location>
        <begin position="344"/>
        <end position="385"/>
    </location>
</feature>
<comment type="caution">
    <text evidence="4">The sequence shown here is derived from an EMBL/GenBank/DDBJ whole genome shotgun (WGS) entry which is preliminary data.</text>
</comment>
<dbReference type="SMART" id="SM00165">
    <property type="entry name" value="UBA"/>
    <property type="match status" value="1"/>
</dbReference>
<dbReference type="GO" id="GO:0006511">
    <property type="term" value="P:ubiquitin-dependent protein catabolic process"/>
    <property type="evidence" value="ECO:0007669"/>
    <property type="project" value="TreeGrafter"/>
</dbReference>
<keyword evidence="5" id="KW-1185">Reference proteome</keyword>
<dbReference type="SUPFAM" id="SSF46934">
    <property type="entry name" value="UBA-like"/>
    <property type="match status" value="1"/>
</dbReference>
<dbReference type="CDD" id="cd17039">
    <property type="entry name" value="Ubl_ubiquitin_like"/>
    <property type="match status" value="1"/>
</dbReference>
<feature type="compositionally biased region" description="Acidic residues" evidence="1">
    <location>
        <begin position="210"/>
        <end position="224"/>
    </location>
</feature>
<reference evidence="4 5" key="1">
    <citation type="journal article" date="2018" name="Nat. Ecol. Evol.">
        <title>Genomic signatures of mitonuclear coevolution across populations of Tigriopus californicus.</title>
        <authorList>
            <person name="Barreto F.S."/>
            <person name="Watson E.T."/>
            <person name="Lima T.G."/>
            <person name="Willett C.S."/>
            <person name="Edmands S."/>
            <person name="Li W."/>
            <person name="Burton R.S."/>
        </authorList>
    </citation>
    <scope>NUCLEOTIDE SEQUENCE [LARGE SCALE GENOMIC DNA]</scope>
    <source>
        <strain evidence="4 5">San Diego</strain>
    </source>
</reference>
<sequence length="394" mass="41943">MSFNLVSRATEGDFETRRTRFNLSEVNTVGELVQKAATVTQIRPESIQLLFRGILLKSPEQTLAQIGLRANATIYILKAPVVSSVEPMGPKDLSDEEMKRFFVAFGMAIRNPALNVALKRLTQRENLESLAGACPGLAQDPMALAFLNKPEMLMMLLKPEILQRVAQEHPSLHEAMVNLAAAVHEERPSKSSQLDGESLPTPFSYHLDDMSDVDDDEDMEEDGFGSDLQRNRSFSAITPNQLAAAIAAAQNSAGASTGNTTAGALGGLLPNSLGVESTPGSSTGSSMPSSSRPTPSSPAITSDSFRQALEQAMAASGQVLSQNQSSSSLNAASEPMEASDYGPEQIEKDVATMRELGIVDEGLAQKALKLMGGDLQAAIDLVFSGWLGEDDAAS</sequence>
<dbReference type="OMA" id="WPITQSE"/>
<evidence type="ECO:0008006" key="6">
    <source>
        <dbReference type="Google" id="ProtNLM"/>
    </source>
</evidence>
<dbReference type="PANTHER" id="PTHR10677">
    <property type="entry name" value="UBIQUILIN"/>
    <property type="match status" value="1"/>
</dbReference>
<dbReference type="PANTHER" id="PTHR10677:SF25">
    <property type="entry name" value="UBIQUITIN-LIKE PROTEIN 7"/>
    <property type="match status" value="1"/>
</dbReference>
<feature type="region of interest" description="Disordered" evidence="1">
    <location>
        <begin position="269"/>
        <end position="301"/>
    </location>
</feature>
<evidence type="ECO:0000259" key="2">
    <source>
        <dbReference type="PROSITE" id="PS50030"/>
    </source>
</evidence>
<evidence type="ECO:0000313" key="4">
    <source>
        <dbReference type="EMBL" id="TRY62738.1"/>
    </source>
</evidence>
<evidence type="ECO:0000313" key="5">
    <source>
        <dbReference type="Proteomes" id="UP000318571"/>
    </source>
</evidence>
<dbReference type="AlphaFoldDB" id="A0A553NBD6"/>
<feature type="region of interest" description="Disordered" evidence="1">
    <location>
        <begin position="314"/>
        <end position="341"/>
    </location>
</feature>
<feature type="compositionally biased region" description="Low complexity" evidence="1">
    <location>
        <begin position="320"/>
        <end position="333"/>
    </location>
</feature>
<gene>
    <name evidence="4" type="ORF">TCAL_00811</name>
</gene>
<dbReference type="PROSITE" id="PS50030">
    <property type="entry name" value="UBA"/>
    <property type="match status" value="1"/>
</dbReference>
<feature type="compositionally biased region" description="Low complexity" evidence="1">
    <location>
        <begin position="277"/>
        <end position="301"/>
    </location>
</feature>